<name>A0A2P6TWC7_CHLSO</name>
<feature type="transmembrane region" description="Helical" evidence="9">
    <location>
        <begin position="452"/>
        <end position="475"/>
    </location>
</feature>
<dbReference type="AlphaFoldDB" id="A0A2P6TWC7"/>
<keyword evidence="7 9" id="KW-1133">Transmembrane helix</keyword>
<dbReference type="PANTHER" id="PTHR31187:SF1">
    <property type="entry name" value="ADP,ATP CARRIER PROTEIN 1"/>
    <property type="match status" value="1"/>
</dbReference>
<feature type="region of interest" description="Disordered" evidence="10">
    <location>
        <begin position="1"/>
        <end position="63"/>
    </location>
</feature>
<feature type="transmembrane region" description="Helical" evidence="9">
    <location>
        <begin position="266"/>
        <end position="287"/>
    </location>
</feature>
<evidence type="ECO:0000256" key="5">
    <source>
        <dbReference type="ARBA" id="ARBA00022741"/>
    </source>
</evidence>
<keyword evidence="3 9" id="KW-0813">Transport</keyword>
<dbReference type="OrthoDB" id="2190844at2759"/>
<feature type="transmembrane region" description="Helical" evidence="9">
    <location>
        <begin position="140"/>
        <end position="160"/>
    </location>
</feature>
<dbReference type="PANTHER" id="PTHR31187">
    <property type="match status" value="1"/>
</dbReference>
<keyword evidence="9" id="KW-0934">Plastid</keyword>
<evidence type="ECO:0000313" key="12">
    <source>
        <dbReference type="Proteomes" id="UP000239899"/>
    </source>
</evidence>
<feature type="transmembrane region" description="Helical" evidence="9">
    <location>
        <begin position="583"/>
        <end position="611"/>
    </location>
</feature>
<dbReference type="GO" id="GO:0031969">
    <property type="term" value="C:chloroplast membrane"/>
    <property type="evidence" value="ECO:0007669"/>
    <property type="project" value="UniProtKB-SubCell"/>
</dbReference>
<dbReference type="GO" id="GO:0005471">
    <property type="term" value="F:ATP:ADP antiporter activity"/>
    <property type="evidence" value="ECO:0007669"/>
    <property type="project" value="InterPro"/>
</dbReference>
<dbReference type="Pfam" id="PF03219">
    <property type="entry name" value="TLC"/>
    <property type="match status" value="2"/>
</dbReference>
<dbReference type="Proteomes" id="UP000239899">
    <property type="component" value="Unassembled WGS sequence"/>
</dbReference>
<dbReference type="GO" id="GO:0005524">
    <property type="term" value="F:ATP binding"/>
    <property type="evidence" value="ECO:0007669"/>
    <property type="project" value="UniProtKB-KW"/>
</dbReference>
<evidence type="ECO:0000256" key="9">
    <source>
        <dbReference type="RuleBase" id="RU363121"/>
    </source>
</evidence>
<keyword evidence="4 9" id="KW-0812">Transmembrane</keyword>
<feature type="transmembrane region" description="Helical" evidence="9">
    <location>
        <begin position="352"/>
        <end position="371"/>
    </location>
</feature>
<evidence type="ECO:0000256" key="7">
    <source>
        <dbReference type="ARBA" id="ARBA00022989"/>
    </source>
</evidence>
<evidence type="ECO:0000256" key="4">
    <source>
        <dbReference type="ARBA" id="ARBA00022692"/>
    </source>
</evidence>
<feature type="transmembrane region" description="Helical" evidence="9">
    <location>
        <begin position="517"/>
        <end position="534"/>
    </location>
</feature>
<keyword evidence="8 9" id="KW-0472">Membrane</keyword>
<evidence type="ECO:0000256" key="8">
    <source>
        <dbReference type="ARBA" id="ARBA00023136"/>
    </source>
</evidence>
<keyword evidence="12" id="KW-1185">Reference proteome</keyword>
<feature type="compositionally biased region" description="Low complexity" evidence="10">
    <location>
        <begin position="7"/>
        <end position="41"/>
    </location>
</feature>
<comment type="similarity">
    <text evidence="2 9">Belongs to the ADP/ATP translocase tlc family.</text>
</comment>
<protein>
    <recommendedName>
        <fullName evidence="9">ADP,ATP carrier protein</fullName>
    </recommendedName>
</protein>
<feature type="transmembrane region" description="Helical" evidence="9">
    <location>
        <begin position="481"/>
        <end position="505"/>
    </location>
</feature>
<comment type="subcellular location">
    <subcellularLocation>
        <location evidence="1">Membrane</location>
        <topology evidence="1">Multi-pass membrane protein</topology>
    </subcellularLocation>
    <subcellularLocation>
        <location evidence="9">Plastid</location>
        <location evidence="9">Chloroplast membrane</location>
        <topology evidence="9">Multi-pass membrane protein</topology>
    </subcellularLocation>
</comment>
<dbReference type="InterPro" id="IPR004667">
    <property type="entry name" value="ADP_ATP_car_bac_type"/>
</dbReference>
<keyword evidence="9" id="KW-0150">Chloroplast</keyword>
<reference evidence="11 12" key="1">
    <citation type="journal article" date="2018" name="Plant J.">
        <title>Genome sequences of Chlorella sorokiniana UTEX 1602 and Micractinium conductrix SAG 241.80: implications to maltose excretion by a green alga.</title>
        <authorList>
            <person name="Arriola M.B."/>
            <person name="Velmurugan N."/>
            <person name="Zhang Y."/>
            <person name="Plunkett M.H."/>
            <person name="Hondzo H."/>
            <person name="Barney B.M."/>
        </authorList>
    </citation>
    <scope>NUCLEOTIDE SEQUENCE [LARGE SCALE GENOMIC DNA]</scope>
    <source>
        <strain evidence="12">UTEX 1602</strain>
    </source>
</reference>
<organism evidence="11 12">
    <name type="scientific">Chlorella sorokiniana</name>
    <name type="common">Freshwater green alga</name>
    <dbReference type="NCBI Taxonomy" id="3076"/>
    <lineage>
        <taxon>Eukaryota</taxon>
        <taxon>Viridiplantae</taxon>
        <taxon>Chlorophyta</taxon>
        <taxon>core chlorophytes</taxon>
        <taxon>Trebouxiophyceae</taxon>
        <taxon>Chlorellales</taxon>
        <taxon>Chlorellaceae</taxon>
        <taxon>Chlorella clade</taxon>
        <taxon>Chlorella</taxon>
    </lineage>
</organism>
<keyword evidence="5 9" id="KW-0547">Nucleotide-binding</keyword>
<feature type="transmembrane region" description="Helical" evidence="9">
    <location>
        <begin position="180"/>
        <end position="197"/>
    </location>
</feature>
<evidence type="ECO:0000313" key="11">
    <source>
        <dbReference type="EMBL" id="PRW58366.1"/>
    </source>
</evidence>
<proteinExistence type="inferred from homology"/>
<sequence>MAPLGLQQAARPLQRPVAARALPRLAQPWRQPLPQRRQQQRVWAEQPQHGQQGGAEPAEHAQSAEYLSDSELEDGPVGKREKGVRRALQLPLEAAATLSKEDAHYLQKRQRSSWWRRSKFPQVPADTIADVDRNPPALQLWGKVLPLGLIFFVASFNLTILQNLKDAIMVTTAGAETLPFLASCVVLPASLAFFMLYGKIVEALPSRAVFYAALSPLVAFYLAFATLLYPLHGSLHLNGFYAATAALVPQGLHGLLKVIEYWTFSLFYCASELWGSVVISVLFWSLANEVCTVSEAKSLANEVCTVSEAKTVYPLMGIAANVALVLSGSWVKWVNATLVPAAGGSTQAMLNYLIGTIVLATGVMMAAKFALDRWCVGEYCAITEEGTKPGAGKKKKQKSSFSESFAVVRSSPKIMNLALLVVSYGVSHRLFEFAWKGQLRALYPTPAAYQGVLADVSIATGWCTILLMLCGKFVFQYMGWSAAASATPAIMLAAGAGFFGLSLAANQGISLFGMDPAAMAFAGVAAGAVTQVFARSSKFSLFDPAKEMVYIEMSREEKSKGKAAVDLLGSQIGKSGGAWLTQAVLLLLGSISASMPLIATFFTGVIAAWLGAVQSLAKQLREYEEQKAAAAATSAGSNGSAGVNGSGPNSATGVGAAAAAVSPQAA</sequence>
<comment type="caution">
    <text evidence="11">The sequence shown here is derived from an EMBL/GenBank/DDBJ whole genome shotgun (WGS) entry which is preliminary data.</text>
</comment>
<feature type="transmembrane region" description="Helical" evidence="9">
    <location>
        <begin position="312"/>
        <end position="331"/>
    </location>
</feature>
<accession>A0A2P6TWC7</accession>
<feature type="transmembrane region" description="Helical" evidence="9">
    <location>
        <begin position="209"/>
        <end position="228"/>
    </location>
</feature>
<dbReference type="STRING" id="3076.A0A2P6TWC7"/>
<evidence type="ECO:0000256" key="6">
    <source>
        <dbReference type="ARBA" id="ARBA00022840"/>
    </source>
</evidence>
<dbReference type="EMBL" id="LHPG02000005">
    <property type="protein sequence ID" value="PRW58366.1"/>
    <property type="molecule type" value="Genomic_DNA"/>
</dbReference>
<evidence type="ECO:0000256" key="1">
    <source>
        <dbReference type="ARBA" id="ARBA00004141"/>
    </source>
</evidence>
<evidence type="ECO:0000256" key="10">
    <source>
        <dbReference type="SAM" id="MobiDB-lite"/>
    </source>
</evidence>
<keyword evidence="6 9" id="KW-0067">ATP-binding</keyword>
<feature type="region of interest" description="Disordered" evidence="10">
    <location>
        <begin position="632"/>
        <end position="654"/>
    </location>
</feature>
<evidence type="ECO:0000256" key="2">
    <source>
        <dbReference type="ARBA" id="ARBA00007127"/>
    </source>
</evidence>
<gene>
    <name evidence="11" type="ORF">C2E21_2917</name>
</gene>
<evidence type="ECO:0000256" key="3">
    <source>
        <dbReference type="ARBA" id="ARBA00022448"/>
    </source>
</evidence>